<gene>
    <name evidence="10" type="primary">nagZ</name>
    <name evidence="12" type="ORF">B0680_04865</name>
</gene>
<dbReference type="GO" id="GO:0005737">
    <property type="term" value="C:cytoplasm"/>
    <property type="evidence" value="ECO:0007669"/>
    <property type="project" value="UniProtKB-SubCell"/>
</dbReference>
<keyword evidence="7 10" id="KW-0326">Glycosidase</keyword>
<dbReference type="GO" id="GO:0071555">
    <property type="term" value="P:cell wall organization"/>
    <property type="evidence" value="ECO:0007669"/>
    <property type="project" value="UniProtKB-KW"/>
</dbReference>
<keyword evidence="5 10" id="KW-0133">Cell shape</keyword>
<evidence type="ECO:0000256" key="1">
    <source>
        <dbReference type="ARBA" id="ARBA00001231"/>
    </source>
</evidence>
<dbReference type="InterPro" id="IPR019800">
    <property type="entry name" value="Glyco_hydro_3_AS"/>
</dbReference>
<evidence type="ECO:0000256" key="7">
    <source>
        <dbReference type="ARBA" id="ARBA00023295"/>
    </source>
</evidence>
<reference evidence="12 13" key="1">
    <citation type="submission" date="2017-02" db="EMBL/GenBank/DDBJ databases">
        <title>Draft genome sequence of Moraxella pluranimalium CCUG 54913T type strain.</title>
        <authorList>
            <person name="Salva-Serra F."/>
            <person name="Engstrom-Jakobsson H."/>
            <person name="Thorell K."/>
            <person name="Jaen-Luchoro D."/>
            <person name="Gonzales-Siles L."/>
            <person name="Karlsson R."/>
            <person name="Yazdan S."/>
            <person name="Boulund F."/>
            <person name="Johnning A."/>
            <person name="Engstrand L."/>
            <person name="Kristiansson E."/>
            <person name="Moore E."/>
        </authorList>
    </citation>
    <scope>NUCLEOTIDE SEQUENCE [LARGE SCALE GENOMIC DNA]</scope>
    <source>
        <strain evidence="12 13">CCUG 54913</strain>
    </source>
</reference>
<keyword evidence="13" id="KW-1185">Reference proteome</keyword>
<feature type="active site" description="Proton donor/acceptor" evidence="10">
    <location>
        <position position="179"/>
    </location>
</feature>
<dbReference type="GO" id="GO:0004563">
    <property type="term" value="F:beta-N-acetylhexosaminidase activity"/>
    <property type="evidence" value="ECO:0007669"/>
    <property type="project" value="UniProtKB-UniRule"/>
</dbReference>
<keyword evidence="8 10" id="KW-0131">Cell cycle</keyword>
<dbReference type="PANTHER" id="PTHR30480:SF13">
    <property type="entry name" value="BETA-HEXOSAMINIDASE"/>
    <property type="match status" value="1"/>
</dbReference>
<evidence type="ECO:0000259" key="11">
    <source>
        <dbReference type="Pfam" id="PF00933"/>
    </source>
</evidence>
<evidence type="ECO:0000313" key="13">
    <source>
        <dbReference type="Proteomes" id="UP000189800"/>
    </source>
</evidence>
<comment type="similarity">
    <text evidence="10">Belongs to the glycosyl hydrolase 3 family. NagZ subfamily.</text>
</comment>
<evidence type="ECO:0000256" key="4">
    <source>
        <dbReference type="ARBA" id="ARBA00022801"/>
    </source>
</evidence>
<comment type="caution">
    <text evidence="12">The sequence shown here is derived from an EMBL/GenBank/DDBJ whole genome shotgun (WGS) entry which is preliminary data.</text>
</comment>
<keyword evidence="2 10" id="KW-0963">Cytoplasm</keyword>
<proteinExistence type="inferred from homology"/>
<sequence>MATGIIMADVAGKVLDDSDVALLANPEVGGMILFARNVESPEQVRALTDAMRAANPDVLIAVDQEGGRVARFRTGFSPLPAMGRLGELYDVDADKACQLAYDCGYLMAAEVLAVGVDFSFAPVLDINGVSLVIGDRAFHAKPDAIVALSARFMDGMKDAGMATTGKHFPGHGSIAPDSHVADAIDERSFDEIFNFDTQTFVKTLDKLDALMPAHVIFSQVDDKPAGFSSVWIHEIIREKLGFDGVLFSDDLNMKAAHVAGGVDARVRAAIDAGCDMALVCNDRAGALLAIETAKQMQTLPHQRFGRMKGNIPTWLGDLETTCQQFAYWAHAKASVQAAFFAEVTTPCDTKDPTNYTA</sequence>
<comment type="catalytic activity">
    <reaction evidence="1 10">
        <text>Hydrolysis of terminal non-reducing N-acetyl-D-hexosamine residues in N-acetyl-beta-D-hexosaminides.</text>
        <dbReference type="EC" id="3.2.1.52"/>
    </reaction>
</comment>
<dbReference type="PANTHER" id="PTHR30480">
    <property type="entry name" value="BETA-HEXOSAMINIDASE-RELATED"/>
    <property type="match status" value="1"/>
</dbReference>
<evidence type="ECO:0000256" key="9">
    <source>
        <dbReference type="ARBA" id="ARBA00023316"/>
    </source>
</evidence>
<dbReference type="STRING" id="470453.B0680_04865"/>
<dbReference type="GO" id="GO:0009252">
    <property type="term" value="P:peptidoglycan biosynthetic process"/>
    <property type="evidence" value="ECO:0007669"/>
    <property type="project" value="UniProtKB-KW"/>
</dbReference>
<dbReference type="GO" id="GO:0051301">
    <property type="term" value="P:cell division"/>
    <property type="evidence" value="ECO:0007669"/>
    <property type="project" value="UniProtKB-KW"/>
</dbReference>
<dbReference type="HAMAP" id="MF_00364">
    <property type="entry name" value="NagZ"/>
    <property type="match status" value="1"/>
</dbReference>
<feature type="binding site" evidence="10">
    <location>
        <begin position="166"/>
        <end position="167"/>
    </location>
    <ligand>
        <name>substrate</name>
    </ligand>
</feature>
<accession>A0A1T0CPM0</accession>
<feature type="binding site" evidence="10">
    <location>
        <position position="63"/>
    </location>
    <ligand>
        <name>substrate</name>
    </ligand>
</feature>
<evidence type="ECO:0000256" key="10">
    <source>
        <dbReference type="HAMAP-Rule" id="MF_00364"/>
    </source>
</evidence>
<dbReference type="Gene3D" id="3.20.20.300">
    <property type="entry name" value="Glycoside hydrolase, family 3, N-terminal domain"/>
    <property type="match status" value="1"/>
</dbReference>
<keyword evidence="3 10" id="KW-0132">Cell division</keyword>
<feature type="binding site" evidence="10">
    <location>
        <position position="71"/>
    </location>
    <ligand>
        <name>substrate</name>
    </ligand>
</feature>
<dbReference type="Pfam" id="PF00933">
    <property type="entry name" value="Glyco_hydro_3"/>
    <property type="match status" value="1"/>
</dbReference>
<dbReference type="SUPFAM" id="SSF51445">
    <property type="entry name" value="(Trans)glycosidases"/>
    <property type="match status" value="1"/>
</dbReference>
<dbReference type="InterPro" id="IPR001764">
    <property type="entry name" value="Glyco_hydro_3_N"/>
</dbReference>
<dbReference type="Proteomes" id="UP000189800">
    <property type="component" value="Unassembled WGS sequence"/>
</dbReference>
<dbReference type="RefSeq" id="WP_078253955.1">
    <property type="nucleotide sequence ID" value="NZ_MUYU01000012.1"/>
</dbReference>
<feature type="active site" description="Nucleophile" evidence="10">
    <location>
        <position position="249"/>
    </location>
</feature>
<organism evidence="12 13">
    <name type="scientific">Moraxella pluranimalium</name>
    <dbReference type="NCBI Taxonomy" id="470453"/>
    <lineage>
        <taxon>Bacteria</taxon>
        <taxon>Pseudomonadati</taxon>
        <taxon>Pseudomonadota</taxon>
        <taxon>Gammaproteobacteria</taxon>
        <taxon>Moraxellales</taxon>
        <taxon>Moraxellaceae</taxon>
        <taxon>Moraxella</taxon>
    </lineage>
</organism>
<dbReference type="GO" id="GO:0005975">
    <property type="term" value="P:carbohydrate metabolic process"/>
    <property type="evidence" value="ECO:0007669"/>
    <property type="project" value="InterPro"/>
</dbReference>
<dbReference type="InterPro" id="IPR036962">
    <property type="entry name" value="Glyco_hydro_3_N_sf"/>
</dbReference>
<feature type="domain" description="Glycoside hydrolase family 3 N-terminal" evidence="11">
    <location>
        <begin position="18"/>
        <end position="293"/>
    </location>
</feature>
<dbReference type="EMBL" id="MUYU01000012">
    <property type="protein sequence ID" value="OOS24121.1"/>
    <property type="molecule type" value="Genomic_DNA"/>
</dbReference>
<dbReference type="UniPathway" id="UPA00544"/>
<keyword evidence="9 10" id="KW-0961">Cell wall biogenesis/degradation</keyword>
<dbReference type="GO" id="GO:0009254">
    <property type="term" value="P:peptidoglycan turnover"/>
    <property type="evidence" value="ECO:0007669"/>
    <property type="project" value="UniProtKB-UniRule"/>
</dbReference>
<protein>
    <recommendedName>
        <fullName evidence="10">Beta-hexosaminidase</fullName>
        <ecNumber evidence="10">3.2.1.52</ecNumber>
    </recommendedName>
    <alternativeName>
        <fullName evidence="10">Beta-N-acetylhexosaminidase</fullName>
    </alternativeName>
    <alternativeName>
        <fullName evidence="10">N-acetyl-beta-glucosaminidase</fullName>
    </alternativeName>
</protein>
<keyword evidence="4 10" id="KW-0378">Hydrolase</keyword>
<comment type="function">
    <text evidence="10">Plays a role in peptidoglycan recycling by cleaving the terminal beta-1,4-linked N-acetylglucosamine (GlcNAc) from peptide-linked peptidoglycan fragments, giving rise to free GlcNAc, anhydro-N-acetylmuramic acid and anhydro-N-acetylmuramic acid-linked peptides.</text>
</comment>
<feature type="binding site" evidence="10">
    <location>
        <position position="136"/>
    </location>
    <ligand>
        <name>substrate</name>
    </ligand>
</feature>
<evidence type="ECO:0000256" key="5">
    <source>
        <dbReference type="ARBA" id="ARBA00022960"/>
    </source>
</evidence>
<dbReference type="OrthoDB" id="9786661at2"/>
<dbReference type="EC" id="3.2.1.52" evidence="10"/>
<comment type="pathway">
    <text evidence="10">Cell wall biogenesis; peptidoglycan recycling.</text>
</comment>
<evidence type="ECO:0000256" key="3">
    <source>
        <dbReference type="ARBA" id="ARBA00022618"/>
    </source>
</evidence>
<dbReference type="InterPro" id="IPR022956">
    <property type="entry name" value="Beta_hexosaminidase_bac"/>
</dbReference>
<dbReference type="GO" id="GO:0008360">
    <property type="term" value="P:regulation of cell shape"/>
    <property type="evidence" value="ECO:0007669"/>
    <property type="project" value="UniProtKB-KW"/>
</dbReference>
<dbReference type="NCBIfam" id="NF003740">
    <property type="entry name" value="PRK05337.1"/>
    <property type="match status" value="1"/>
</dbReference>
<dbReference type="AlphaFoldDB" id="A0A1T0CPM0"/>
<dbReference type="PROSITE" id="PS00775">
    <property type="entry name" value="GLYCOSYL_HYDROL_F3"/>
    <property type="match status" value="1"/>
</dbReference>
<dbReference type="InterPro" id="IPR050226">
    <property type="entry name" value="NagZ_Beta-hexosaminidase"/>
</dbReference>
<evidence type="ECO:0000256" key="2">
    <source>
        <dbReference type="ARBA" id="ARBA00022490"/>
    </source>
</evidence>
<evidence type="ECO:0000256" key="6">
    <source>
        <dbReference type="ARBA" id="ARBA00022984"/>
    </source>
</evidence>
<dbReference type="InterPro" id="IPR017853">
    <property type="entry name" value="GH"/>
</dbReference>
<feature type="site" description="Important for catalytic activity" evidence="10">
    <location>
        <position position="177"/>
    </location>
</feature>
<keyword evidence="6 10" id="KW-0573">Peptidoglycan synthesis</keyword>
<evidence type="ECO:0000256" key="8">
    <source>
        <dbReference type="ARBA" id="ARBA00023306"/>
    </source>
</evidence>
<comment type="subcellular location">
    <subcellularLocation>
        <location evidence="10">Cytoplasm</location>
    </subcellularLocation>
</comment>
<evidence type="ECO:0000313" key="12">
    <source>
        <dbReference type="EMBL" id="OOS24121.1"/>
    </source>
</evidence>
<name>A0A1T0CPM0_9GAMM</name>